<keyword evidence="1" id="KW-0479">Metal-binding</keyword>
<evidence type="ECO:0000256" key="4">
    <source>
        <dbReference type="ARBA" id="ARBA00022833"/>
    </source>
</evidence>
<feature type="compositionally biased region" description="Low complexity" evidence="6">
    <location>
        <begin position="115"/>
        <end position="131"/>
    </location>
</feature>
<evidence type="ECO:0000313" key="8">
    <source>
        <dbReference type="EMBL" id="ODQ59383.1"/>
    </source>
</evidence>
<dbReference type="Gene3D" id="3.30.160.60">
    <property type="entry name" value="Classic Zinc Finger"/>
    <property type="match status" value="1"/>
</dbReference>
<dbReference type="PROSITE" id="PS00028">
    <property type="entry name" value="ZINC_FINGER_C2H2_1"/>
    <property type="match status" value="1"/>
</dbReference>
<evidence type="ECO:0000256" key="1">
    <source>
        <dbReference type="ARBA" id="ARBA00022723"/>
    </source>
</evidence>
<gene>
    <name evidence="8" type="ORF">WICANDRAFT_79903</name>
</gene>
<feature type="compositionally biased region" description="Low complexity" evidence="6">
    <location>
        <begin position="61"/>
        <end position="73"/>
    </location>
</feature>
<dbReference type="OrthoDB" id="10018191at2759"/>
<keyword evidence="3 5" id="KW-0863">Zinc-finger</keyword>
<dbReference type="PANTHER" id="PTHR24409">
    <property type="entry name" value="ZINC FINGER PROTEIN 142"/>
    <property type="match status" value="1"/>
</dbReference>
<dbReference type="RefSeq" id="XP_019038590.1">
    <property type="nucleotide sequence ID" value="XM_019184971.1"/>
</dbReference>
<evidence type="ECO:0000256" key="2">
    <source>
        <dbReference type="ARBA" id="ARBA00022737"/>
    </source>
</evidence>
<evidence type="ECO:0000256" key="6">
    <source>
        <dbReference type="SAM" id="MobiDB-lite"/>
    </source>
</evidence>
<dbReference type="SMART" id="SM00355">
    <property type="entry name" value="ZnF_C2H2"/>
    <property type="match status" value="2"/>
</dbReference>
<evidence type="ECO:0000259" key="7">
    <source>
        <dbReference type="PROSITE" id="PS50157"/>
    </source>
</evidence>
<feature type="region of interest" description="Disordered" evidence="6">
    <location>
        <begin position="115"/>
        <end position="143"/>
    </location>
</feature>
<dbReference type="SUPFAM" id="SSF57667">
    <property type="entry name" value="beta-beta-alpha zinc fingers"/>
    <property type="match status" value="1"/>
</dbReference>
<accession>A0A1E3P211</accession>
<dbReference type="GeneID" id="30202217"/>
<feature type="domain" description="C2H2-type" evidence="7">
    <location>
        <begin position="172"/>
        <end position="199"/>
    </location>
</feature>
<feature type="compositionally biased region" description="Low complexity" evidence="6">
    <location>
        <begin position="14"/>
        <end position="23"/>
    </location>
</feature>
<dbReference type="EMBL" id="KV454211">
    <property type="protein sequence ID" value="ODQ59383.1"/>
    <property type="molecule type" value="Genomic_DNA"/>
</dbReference>
<organism evidence="8 9">
    <name type="scientific">Wickerhamomyces anomalus (strain ATCC 58044 / CBS 1984 / NCYC 433 / NRRL Y-366-8)</name>
    <name type="common">Yeast</name>
    <name type="synonym">Hansenula anomala</name>
    <dbReference type="NCBI Taxonomy" id="683960"/>
    <lineage>
        <taxon>Eukaryota</taxon>
        <taxon>Fungi</taxon>
        <taxon>Dikarya</taxon>
        <taxon>Ascomycota</taxon>
        <taxon>Saccharomycotina</taxon>
        <taxon>Saccharomycetes</taxon>
        <taxon>Phaffomycetales</taxon>
        <taxon>Wickerhamomycetaceae</taxon>
        <taxon>Wickerhamomyces</taxon>
    </lineage>
</organism>
<keyword evidence="4" id="KW-0862">Zinc</keyword>
<feature type="region of interest" description="Disordered" evidence="6">
    <location>
        <begin position="61"/>
        <end position="88"/>
    </location>
</feature>
<dbReference type="STRING" id="683960.A0A1E3P211"/>
<name>A0A1E3P211_WICAA</name>
<protein>
    <recommendedName>
        <fullName evidence="7">C2H2-type domain-containing protein</fullName>
    </recommendedName>
</protein>
<sequence length="294" mass="33129">MVQQMNNNNKMFATTSPPLSNSSSTIILPLPKLNSPTINQYNPPHIHHHNSLWDYKFTATTSSSTENNSSTTSPSPPPVSDPQLHSNYTLQTPIPQQPLLLPSIATLPPATNNSSNYISPSITPPSSRSQSLPTSKIIKPQRKKKQCPECHLFFSNLSTHKSIHLTPENRPYLCKICGRGFARSNDLFRHNKRHWKETGSSQGAFKCPFSSVLYSNTTGLKLRETPCHPTGIFSRCDTYKNHLKALHFEYPPGTKKKNRMDVGGNCKKCGKFFENVEVWLNTHVENNECGWHFE</sequence>
<dbReference type="PROSITE" id="PS50157">
    <property type="entry name" value="ZINC_FINGER_C2H2_2"/>
    <property type="match status" value="1"/>
</dbReference>
<evidence type="ECO:0000313" key="9">
    <source>
        <dbReference type="Proteomes" id="UP000094112"/>
    </source>
</evidence>
<dbReference type="InterPro" id="IPR036236">
    <property type="entry name" value="Znf_C2H2_sf"/>
</dbReference>
<feature type="compositionally biased region" description="Polar residues" evidence="6">
    <location>
        <begin position="1"/>
        <end position="13"/>
    </location>
</feature>
<evidence type="ECO:0000256" key="5">
    <source>
        <dbReference type="PROSITE-ProRule" id="PRU00042"/>
    </source>
</evidence>
<keyword evidence="2" id="KW-0677">Repeat</keyword>
<dbReference type="AlphaFoldDB" id="A0A1E3P211"/>
<reference evidence="8 9" key="1">
    <citation type="journal article" date="2016" name="Proc. Natl. Acad. Sci. U.S.A.">
        <title>Comparative genomics of biotechnologically important yeasts.</title>
        <authorList>
            <person name="Riley R."/>
            <person name="Haridas S."/>
            <person name="Wolfe K.H."/>
            <person name="Lopes M.R."/>
            <person name="Hittinger C.T."/>
            <person name="Goeker M."/>
            <person name="Salamov A.A."/>
            <person name="Wisecaver J.H."/>
            <person name="Long T.M."/>
            <person name="Calvey C.H."/>
            <person name="Aerts A.L."/>
            <person name="Barry K.W."/>
            <person name="Choi C."/>
            <person name="Clum A."/>
            <person name="Coughlan A.Y."/>
            <person name="Deshpande S."/>
            <person name="Douglass A.P."/>
            <person name="Hanson S.J."/>
            <person name="Klenk H.-P."/>
            <person name="LaButti K.M."/>
            <person name="Lapidus A."/>
            <person name="Lindquist E.A."/>
            <person name="Lipzen A.M."/>
            <person name="Meier-Kolthoff J.P."/>
            <person name="Ohm R.A."/>
            <person name="Otillar R.P."/>
            <person name="Pangilinan J.L."/>
            <person name="Peng Y."/>
            <person name="Rokas A."/>
            <person name="Rosa C.A."/>
            <person name="Scheuner C."/>
            <person name="Sibirny A.A."/>
            <person name="Slot J.C."/>
            <person name="Stielow J.B."/>
            <person name="Sun H."/>
            <person name="Kurtzman C.P."/>
            <person name="Blackwell M."/>
            <person name="Grigoriev I.V."/>
            <person name="Jeffries T.W."/>
        </authorList>
    </citation>
    <scope>NUCLEOTIDE SEQUENCE [LARGE SCALE GENOMIC DNA]</scope>
    <source>
        <strain evidence="9">ATCC 58044 / CBS 1984 / NCYC 433 / NRRL Y-366-8</strain>
    </source>
</reference>
<proteinExistence type="predicted"/>
<dbReference type="Proteomes" id="UP000094112">
    <property type="component" value="Unassembled WGS sequence"/>
</dbReference>
<evidence type="ECO:0000256" key="3">
    <source>
        <dbReference type="ARBA" id="ARBA00022771"/>
    </source>
</evidence>
<dbReference type="GO" id="GO:0008270">
    <property type="term" value="F:zinc ion binding"/>
    <property type="evidence" value="ECO:0007669"/>
    <property type="project" value="UniProtKB-KW"/>
</dbReference>
<feature type="region of interest" description="Disordered" evidence="6">
    <location>
        <begin position="1"/>
        <end position="23"/>
    </location>
</feature>
<dbReference type="InterPro" id="IPR013087">
    <property type="entry name" value="Znf_C2H2_type"/>
</dbReference>
<dbReference type="FunFam" id="3.30.160.60:FF:000502">
    <property type="entry name" value="Zinc finger protein 710"/>
    <property type="match status" value="1"/>
</dbReference>
<keyword evidence="9" id="KW-1185">Reference proteome</keyword>